<organism evidence="4 5">
    <name type="scientific">Corynebacterium pilbarense</name>
    <dbReference type="NCBI Taxonomy" id="1288393"/>
    <lineage>
        <taxon>Bacteria</taxon>
        <taxon>Bacillati</taxon>
        <taxon>Actinomycetota</taxon>
        <taxon>Actinomycetes</taxon>
        <taxon>Mycobacteriales</taxon>
        <taxon>Corynebacteriaceae</taxon>
        <taxon>Corynebacterium</taxon>
    </lineage>
</organism>
<evidence type="ECO:0000259" key="2">
    <source>
        <dbReference type="Pfam" id="PF13976"/>
    </source>
</evidence>
<comment type="caution">
    <text evidence="4">The sequence shown here is derived from an EMBL/GenBank/DDBJ whole genome shotgun (WGS) entry which is preliminary data.</text>
</comment>
<dbReference type="Pfam" id="PF13976">
    <property type="entry name" value="gag_pre-integrs"/>
    <property type="match status" value="1"/>
</dbReference>
<dbReference type="RefSeq" id="WP_269028637.1">
    <property type="nucleotide sequence ID" value="NZ_JANRML010000063.1"/>
</dbReference>
<evidence type="ECO:0000259" key="3">
    <source>
        <dbReference type="Pfam" id="PF22936"/>
    </source>
</evidence>
<keyword evidence="5" id="KW-1185">Reference proteome</keyword>
<protein>
    <submittedName>
        <fullName evidence="4">GAG-pre-integrase domain-containing protein</fullName>
    </submittedName>
</protein>
<feature type="region of interest" description="Disordered" evidence="1">
    <location>
        <begin position="1"/>
        <end position="29"/>
    </location>
</feature>
<name>A0A9Q4NTA7_9CORY</name>
<dbReference type="EMBL" id="JANRML010000063">
    <property type="protein sequence ID" value="MCZ2221952.1"/>
    <property type="molecule type" value="Genomic_DNA"/>
</dbReference>
<feature type="domain" description="GAG-pre-integrase" evidence="2">
    <location>
        <begin position="208"/>
        <end position="277"/>
    </location>
</feature>
<sequence length="294" mass="32473">ILRYNNKQNKGPKPTQIASAPTSDKGEKYKSKNTNIHCNFCDKDGHDESKCFKKMAALEAAMKKHNISIDSTSSSSSHGHALSASGFSFNANSTSSSDEWLIDYGASYHMVKDKEMFFSLNECNTKKIFVGDDRSLSVVGSGTIQVENGHFNDVLCVPNLSCNLLSVYQITHSGEGKTVEFSPHQVVIKDLKDPKHVLATGIADDITRLYKFDNFGSSSFSSVFVAHSDDLSKLWHERFGHLNYRSLQKLCNQQMVTGLPLVSCRDGVCAGCVLGKHHRDSFDKRASWHASGPL</sequence>
<dbReference type="InterPro" id="IPR054722">
    <property type="entry name" value="PolX-like_BBD"/>
</dbReference>
<dbReference type="AlphaFoldDB" id="A0A9Q4NTA7"/>
<gene>
    <name evidence="4" type="ORF">NUW87_11385</name>
</gene>
<accession>A0A9Q4NTA7</accession>
<evidence type="ECO:0000256" key="1">
    <source>
        <dbReference type="SAM" id="MobiDB-lite"/>
    </source>
</evidence>
<evidence type="ECO:0000313" key="5">
    <source>
        <dbReference type="Proteomes" id="UP001071110"/>
    </source>
</evidence>
<evidence type="ECO:0000313" key="4">
    <source>
        <dbReference type="EMBL" id="MCZ2221952.1"/>
    </source>
</evidence>
<feature type="domain" description="Retrovirus-related Pol polyprotein from transposon TNT 1-94-like beta-barrel" evidence="3">
    <location>
        <begin position="100"/>
        <end position="174"/>
    </location>
</feature>
<dbReference type="Pfam" id="PF22936">
    <property type="entry name" value="Pol_BBD"/>
    <property type="match status" value="1"/>
</dbReference>
<dbReference type="Proteomes" id="UP001071110">
    <property type="component" value="Unassembled WGS sequence"/>
</dbReference>
<proteinExistence type="predicted"/>
<feature type="non-terminal residue" evidence="4">
    <location>
        <position position="1"/>
    </location>
</feature>
<dbReference type="InterPro" id="IPR025724">
    <property type="entry name" value="GAG-pre-integrase_dom"/>
</dbReference>
<reference evidence="4" key="1">
    <citation type="submission" date="2022-08" db="EMBL/GenBank/DDBJ databases">
        <title>Corynebacterium sp. nov., isolated from clinical breast specimens.</title>
        <authorList>
            <person name="Zhang T."/>
        </authorList>
    </citation>
    <scope>NUCLEOTIDE SEQUENCE</scope>
    <source>
        <strain evidence="4">CCUG 57942</strain>
    </source>
</reference>